<keyword evidence="1" id="KW-0812">Transmembrane</keyword>
<evidence type="ECO:0000313" key="3">
    <source>
        <dbReference type="Proteomes" id="UP000094070"/>
    </source>
</evidence>
<sequence>MGTKISIKKIFLIVVTVALFMLMVKLGFWQLDRGHQKLAMEQALEQRMSERPIPLTDWQDDKSQPQTGIKVELTVTPFFQQAAQQLAEQQTDQQNKQSKVQDVSSMNTVPNLVFLDNQTYEGKVGYLVFQLIDVSELSDYAVALLELGFVPGSRDRRVLPPVGYVVTPQRIEGRLYRRQDNPMSRGLMVEKMTTQAGQAVLRIQNLSMNALESRWDKTLFPYAIQPLSLVKMMNVDGEVSKDLPHPWKPVSMASDKHIGYAIQWFSMAAVLLMLACWFGYKLYRQSRHSAKILK</sequence>
<gene>
    <name evidence="2" type="ORF">A1QC_05990</name>
</gene>
<evidence type="ECO:0000313" key="2">
    <source>
        <dbReference type="EMBL" id="OEF28189.1"/>
    </source>
</evidence>
<dbReference type="Pfam" id="PF02104">
    <property type="entry name" value="SURF1"/>
    <property type="match status" value="1"/>
</dbReference>
<dbReference type="STRING" id="1188252.A1QC_05990"/>
<keyword evidence="1" id="KW-1003">Cell membrane</keyword>
<dbReference type="Proteomes" id="UP000094070">
    <property type="component" value="Unassembled WGS sequence"/>
</dbReference>
<protein>
    <recommendedName>
        <fullName evidence="1">SURF1-like protein</fullName>
    </recommendedName>
</protein>
<name>A0A1E5E4Y5_9VIBR</name>
<comment type="caution">
    <text evidence="2">The sequence shown here is derived from an EMBL/GenBank/DDBJ whole genome shotgun (WGS) entry which is preliminary data.</text>
</comment>
<comment type="subcellular location">
    <subcellularLocation>
        <location evidence="1">Cell membrane</location>
        <topology evidence="1">Multi-pass membrane protein</topology>
    </subcellularLocation>
</comment>
<dbReference type="AlphaFoldDB" id="A0A1E5E4Y5"/>
<accession>A0A1E5E4Y5</accession>
<dbReference type="PROSITE" id="PS50895">
    <property type="entry name" value="SURF1"/>
    <property type="match status" value="1"/>
</dbReference>
<dbReference type="CDD" id="cd06662">
    <property type="entry name" value="SURF1"/>
    <property type="match status" value="1"/>
</dbReference>
<dbReference type="InterPro" id="IPR002994">
    <property type="entry name" value="Surf1/Shy1"/>
</dbReference>
<keyword evidence="1" id="KW-0472">Membrane</keyword>
<proteinExistence type="inferred from homology"/>
<keyword evidence="3" id="KW-1185">Reference proteome</keyword>
<keyword evidence="1" id="KW-1133">Transmembrane helix</keyword>
<dbReference type="RefSeq" id="WP_017025521.1">
    <property type="nucleotide sequence ID" value="NZ_AJYK02000024.1"/>
</dbReference>
<dbReference type="GO" id="GO:0005886">
    <property type="term" value="C:plasma membrane"/>
    <property type="evidence" value="ECO:0007669"/>
    <property type="project" value="UniProtKB-SubCell"/>
</dbReference>
<organism evidence="2 3">
    <name type="scientific">Vibrio rumoiensis 1S-45</name>
    <dbReference type="NCBI Taxonomy" id="1188252"/>
    <lineage>
        <taxon>Bacteria</taxon>
        <taxon>Pseudomonadati</taxon>
        <taxon>Pseudomonadota</taxon>
        <taxon>Gammaproteobacteria</taxon>
        <taxon>Vibrionales</taxon>
        <taxon>Vibrionaceae</taxon>
        <taxon>Vibrio</taxon>
    </lineage>
</organism>
<reference evidence="2 3" key="1">
    <citation type="journal article" date="2012" name="Science">
        <title>Ecological populations of bacteria act as socially cohesive units of antibiotic production and resistance.</title>
        <authorList>
            <person name="Cordero O.X."/>
            <person name="Wildschutte H."/>
            <person name="Kirkup B."/>
            <person name="Proehl S."/>
            <person name="Ngo L."/>
            <person name="Hussain F."/>
            <person name="Le Roux F."/>
            <person name="Mincer T."/>
            <person name="Polz M.F."/>
        </authorList>
    </citation>
    <scope>NUCLEOTIDE SEQUENCE [LARGE SCALE GENOMIC DNA]</scope>
    <source>
        <strain evidence="2 3">1S-45</strain>
    </source>
</reference>
<feature type="transmembrane region" description="Helical" evidence="1">
    <location>
        <begin position="12"/>
        <end position="31"/>
    </location>
</feature>
<feature type="transmembrane region" description="Helical" evidence="1">
    <location>
        <begin position="258"/>
        <end position="280"/>
    </location>
</feature>
<dbReference type="OrthoDB" id="9789940at2"/>
<comment type="similarity">
    <text evidence="1">Belongs to the SURF1 family.</text>
</comment>
<dbReference type="EMBL" id="AJYK02000024">
    <property type="protein sequence ID" value="OEF28189.1"/>
    <property type="molecule type" value="Genomic_DNA"/>
</dbReference>
<dbReference type="eggNOG" id="COG3346">
    <property type="taxonomic scope" value="Bacteria"/>
</dbReference>
<evidence type="ECO:0000256" key="1">
    <source>
        <dbReference type="RuleBase" id="RU363076"/>
    </source>
</evidence>